<evidence type="ECO:0000313" key="1">
    <source>
        <dbReference type="EMBL" id="CAK5065056.1"/>
    </source>
</evidence>
<evidence type="ECO:0000313" key="2">
    <source>
        <dbReference type="Proteomes" id="UP001497535"/>
    </source>
</evidence>
<proteinExistence type="predicted"/>
<accession>A0ACB0YWH4</accession>
<organism evidence="1 2">
    <name type="scientific">Meloidogyne enterolobii</name>
    <name type="common">Root-knot nematode worm</name>
    <name type="synonym">Meloidogyne mayaguensis</name>
    <dbReference type="NCBI Taxonomy" id="390850"/>
    <lineage>
        <taxon>Eukaryota</taxon>
        <taxon>Metazoa</taxon>
        <taxon>Ecdysozoa</taxon>
        <taxon>Nematoda</taxon>
        <taxon>Chromadorea</taxon>
        <taxon>Rhabditida</taxon>
        <taxon>Tylenchina</taxon>
        <taxon>Tylenchomorpha</taxon>
        <taxon>Tylenchoidea</taxon>
        <taxon>Meloidogynidae</taxon>
        <taxon>Meloidogyninae</taxon>
        <taxon>Meloidogyne</taxon>
    </lineage>
</organism>
<protein>
    <submittedName>
        <fullName evidence="1">Uncharacterized protein</fullName>
    </submittedName>
</protein>
<dbReference type="Proteomes" id="UP001497535">
    <property type="component" value="Unassembled WGS sequence"/>
</dbReference>
<comment type="caution">
    <text evidence="1">The sequence shown here is derived from an EMBL/GenBank/DDBJ whole genome shotgun (WGS) entry which is preliminary data.</text>
</comment>
<keyword evidence="2" id="KW-1185">Reference proteome</keyword>
<reference evidence="1" key="1">
    <citation type="submission" date="2023-11" db="EMBL/GenBank/DDBJ databases">
        <authorList>
            <person name="Poullet M."/>
        </authorList>
    </citation>
    <scope>NUCLEOTIDE SEQUENCE</scope>
    <source>
        <strain evidence="1">E1834</strain>
    </source>
</reference>
<gene>
    <name evidence="1" type="ORF">MENTE1834_LOCUS17207</name>
</gene>
<dbReference type="EMBL" id="CAVMJV010000019">
    <property type="protein sequence ID" value="CAK5065056.1"/>
    <property type="molecule type" value="Genomic_DNA"/>
</dbReference>
<name>A0ACB0YWH4_MELEN</name>
<sequence>MALDEGYIVTKVYRVIKYEESDDELFRPYIAEFMKQKIESSGFDKKIKGNDDLEKKFITECKQLFGINIEKEKMNPNKGKRALAKLALNNLCKSLFQKKNFFNYLRG</sequence>